<dbReference type="OrthoDB" id="4230923at2759"/>
<dbReference type="AlphaFoldDB" id="A0A166KCK0"/>
<organism evidence="1">
    <name type="scientific">Athelia psychrophila</name>
    <dbReference type="NCBI Taxonomy" id="1759441"/>
    <lineage>
        <taxon>Eukaryota</taxon>
        <taxon>Fungi</taxon>
        <taxon>Dikarya</taxon>
        <taxon>Basidiomycota</taxon>
        <taxon>Agaricomycotina</taxon>
        <taxon>Agaricomycetes</taxon>
        <taxon>Agaricomycetidae</taxon>
        <taxon>Atheliales</taxon>
        <taxon>Atheliaceae</taxon>
        <taxon>Athelia</taxon>
    </lineage>
</organism>
<proteinExistence type="predicted"/>
<sequence>MQKGGQEVPPGLTFQGAKTLPRGNVVFTANSPAGGVWIREHRLAFIRNLGGVAKIADAVISVVLENVPVGFCVTERALRGLENTNELPKGSINSARWMKSQQNRRTGQKTAHLLLNFDVPQSANLALRKGVYVMGNRSYTRKLTAEPPRCYKCQKSWTRLQHLAANCPSASIVCGLCSEAHHTDKCPLRNEDPQKHFCVNCKVHGHRASDKLCDTYVKLLVEMNKRDPGALFKYYIVDDDD</sequence>
<dbReference type="EMBL" id="KV417545">
    <property type="protein sequence ID" value="KZP21768.1"/>
    <property type="molecule type" value="Genomic_DNA"/>
</dbReference>
<gene>
    <name evidence="1" type="ORF">FIBSPDRAFT_740142</name>
</gene>
<protein>
    <submittedName>
        <fullName evidence="1">Uncharacterized protein</fullName>
    </submittedName>
</protein>
<reference evidence="1" key="1">
    <citation type="journal article" date="2016" name="Mol. Biol. Evol.">
        <title>Comparative Genomics of Early-Diverging Mushroom-Forming Fungi Provides Insights into the Origins of Lignocellulose Decay Capabilities.</title>
        <authorList>
            <person name="Nagy L.G."/>
            <person name="Riley R."/>
            <person name="Tritt A."/>
            <person name="Adam C."/>
            <person name="Daum C."/>
            <person name="Floudas D."/>
            <person name="Sun H."/>
            <person name="Yadav J.S."/>
            <person name="Pangilinan J."/>
            <person name="Larsson K.H."/>
            <person name="Matsuura K."/>
            <person name="Barry K."/>
            <person name="Labutti K."/>
            <person name="Kuo R."/>
            <person name="Ohm R.A."/>
            <person name="Bhattacharya S.S."/>
            <person name="Shirouzu T."/>
            <person name="Yoshinaga Y."/>
            <person name="Martin F.M."/>
            <person name="Grigoriev I.V."/>
            <person name="Hibbett D.S."/>
        </authorList>
    </citation>
    <scope>NUCLEOTIDE SEQUENCE [LARGE SCALE GENOMIC DNA]</scope>
    <source>
        <strain evidence="1">CBS 109695</strain>
    </source>
</reference>
<accession>A0A166KCK0</accession>
<feature type="non-terminal residue" evidence="1">
    <location>
        <position position="241"/>
    </location>
</feature>
<name>A0A166KCK0_9AGAM</name>
<evidence type="ECO:0000313" key="1">
    <source>
        <dbReference type="EMBL" id="KZP21768.1"/>
    </source>
</evidence>